<reference evidence="2 3" key="1">
    <citation type="submission" date="2017-08" db="EMBL/GenBank/DDBJ databases">
        <title>Infants hospitalized years apart are colonized by the same room-sourced microbial strains.</title>
        <authorList>
            <person name="Brooks B."/>
            <person name="Olm M.R."/>
            <person name="Firek B.A."/>
            <person name="Baker R."/>
            <person name="Thomas B.C."/>
            <person name="Morowitz M.J."/>
            <person name="Banfield J.F."/>
        </authorList>
    </citation>
    <scope>NUCLEOTIDE SEQUENCE [LARGE SCALE GENOMIC DNA]</scope>
    <source>
        <strain evidence="2">S2_003_000_R2_11</strain>
    </source>
</reference>
<dbReference type="EMBL" id="QFQS01000004">
    <property type="protein sequence ID" value="PZQ96179.1"/>
    <property type="molecule type" value="Genomic_DNA"/>
</dbReference>
<dbReference type="Gene3D" id="2.20.140.10">
    <property type="entry name" value="WGR domain"/>
    <property type="match status" value="1"/>
</dbReference>
<proteinExistence type="predicted"/>
<comment type="caution">
    <text evidence="2">The sequence shown here is derived from an EMBL/GenBank/DDBJ whole genome shotgun (WGS) entry which is preliminary data.</text>
</comment>
<dbReference type="CDD" id="cd07996">
    <property type="entry name" value="WGR_MMR_like"/>
    <property type="match status" value="1"/>
</dbReference>
<evidence type="ECO:0000259" key="1">
    <source>
        <dbReference type="PROSITE" id="PS51977"/>
    </source>
</evidence>
<gene>
    <name evidence="2" type="ORF">DI533_17235</name>
</gene>
<evidence type="ECO:0000313" key="3">
    <source>
        <dbReference type="Proteomes" id="UP000248975"/>
    </source>
</evidence>
<dbReference type="InterPro" id="IPR008893">
    <property type="entry name" value="WGR_domain"/>
</dbReference>
<dbReference type="InterPro" id="IPR036930">
    <property type="entry name" value="WGR_dom_sf"/>
</dbReference>
<dbReference type="SMART" id="SM00773">
    <property type="entry name" value="WGR"/>
    <property type="match status" value="1"/>
</dbReference>
<name>A0A2W5S3A2_CERSP</name>
<dbReference type="InterPro" id="IPR049809">
    <property type="entry name" value="YehF/YfeS-like_WGR"/>
</dbReference>
<dbReference type="Pfam" id="PF05406">
    <property type="entry name" value="WGR"/>
    <property type="match status" value="1"/>
</dbReference>
<protein>
    <submittedName>
        <fullName evidence="2">WGR domain-containing protein</fullName>
    </submittedName>
</protein>
<dbReference type="AlphaFoldDB" id="A0A2W5S3A2"/>
<accession>A0A2W5S3A2</accession>
<organism evidence="2 3">
    <name type="scientific">Cereibacter sphaeroides</name>
    <name type="common">Rhodobacter sphaeroides</name>
    <dbReference type="NCBI Taxonomy" id="1063"/>
    <lineage>
        <taxon>Bacteria</taxon>
        <taxon>Pseudomonadati</taxon>
        <taxon>Pseudomonadota</taxon>
        <taxon>Alphaproteobacteria</taxon>
        <taxon>Rhodobacterales</taxon>
        <taxon>Paracoccaceae</taxon>
        <taxon>Cereibacter</taxon>
    </lineage>
</organism>
<feature type="domain" description="WGR" evidence="1">
    <location>
        <begin position="1"/>
        <end position="77"/>
    </location>
</feature>
<sequence length="77" mass="8731">MSCRLLHRIDPSRNMARFYRVEMLYDLFGAITVERCWGRLGTHGQVRVASFASDRVATETAAKLVGAKIRRGYVAID</sequence>
<dbReference type="Proteomes" id="UP000248975">
    <property type="component" value="Unassembled WGS sequence"/>
</dbReference>
<dbReference type="PROSITE" id="PS51977">
    <property type="entry name" value="WGR"/>
    <property type="match status" value="1"/>
</dbReference>
<dbReference type="SUPFAM" id="SSF142921">
    <property type="entry name" value="WGR domain-like"/>
    <property type="match status" value="1"/>
</dbReference>
<evidence type="ECO:0000313" key="2">
    <source>
        <dbReference type="EMBL" id="PZQ96179.1"/>
    </source>
</evidence>